<reference evidence="2 3" key="1">
    <citation type="submission" date="2016-10" db="EMBL/GenBank/DDBJ databases">
        <authorList>
            <person name="de Groot N.N."/>
        </authorList>
    </citation>
    <scope>NUCLEOTIDE SEQUENCE [LARGE SCALE GENOMIC DNA]</scope>
    <source>
        <strain evidence="2 3">Nm110</strain>
    </source>
</reference>
<evidence type="ECO:0008006" key="4">
    <source>
        <dbReference type="Google" id="ProtNLM"/>
    </source>
</evidence>
<evidence type="ECO:0000256" key="1">
    <source>
        <dbReference type="SAM" id="Phobius"/>
    </source>
</evidence>
<sequence>MEKQATNTNIRRLILGVALVATLLAVIWLEENDADIEETVQPILPTKPTSKSVSVVGKKSDMGHLQVDQLGQRKFSAEADDIFASASWEPKSPRADLSQSPFGGAGGAGGLNQAAKSAPVRAPPPTAPPLQFKYIGKIMEGKRTSVFLSMGDDFYIAKVGGRIEKNYRVDRINDDVIEFTYLPLGIKQKLLINNNNPGKF</sequence>
<name>A0A1H2TSH9_9PROT</name>
<keyword evidence="1" id="KW-0812">Transmembrane</keyword>
<keyword evidence="1" id="KW-0472">Membrane</keyword>
<dbReference type="Proteomes" id="UP000183454">
    <property type="component" value="Unassembled WGS sequence"/>
</dbReference>
<dbReference type="EMBL" id="FNNH01000012">
    <property type="protein sequence ID" value="SDW46822.1"/>
    <property type="molecule type" value="Genomic_DNA"/>
</dbReference>
<protein>
    <recommendedName>
        <fullName evidence="4">Prolin-rich transmembrane protein</fullName>
    </recommendedName>
</protein>
<evidence type="ECO:0000313" key="3">
    <source>
        <dbReference type="Proteomes" id="UP000183454"/>
    </source>
</evidence>
<keyword evidence="1" id="KW-1133">Transmembrane helix</keyword>
<organism evidence="2 3">
    <name type="scientific">Nitrosomonas communis</name>
    <dbReference type="NCBI Taxonomy" id="44574"/>
    <lineage>
        <taxon>Bacteria</taxon>
        <taxon>Pseudomonadati</taxon>
        <taxon>Pseudomonadota</taxon>
        <taxon>Betaproteobacteria</taxon>
        <taxon>Nitrosomonadales</taxon>
        <taxon>Nitrosomonadaceae</taxon>
        <taxon>Nitrosomonas</taxon>
    </lineage>
</organism>
<feature type="transmembrane region" description="Helical" evidence="1">
    <location>
        <begin position="12"/>
        <end position="29"/>
    </location>
</feature>
<gene>
    <name evidence="2" type="ORF">SAMN05421882_101249</name>
</gene>
<dbReference type="RefSeq" id="WP_074666597.1">
    <property type="nucleotide sequence ID" value="NZ_FNNH01000012.1"/>
</dbReference>
<dbReference type="AlphaFoldDB" id="A0A1H2TSH9"/>
<accession>A0A1H2TSH9</accession>
<evidence type="ECO:0000313" key="2">
    <source>
        <dbReference type="EMBL" id="SDW46822.1"/>
    </source>
</evidence>
<proteinExistence type="predicted"/>